<dbReference type="EMBL" id="JACZZA010000002">
    <property type="protein sequence ID" value="MBE1160013.1"/>
    <property type="molecule type" value="Genomic_DNA"/>
</dbReference>
<proteinExistence type="predicted"/>
<name>A0ABR9G7J4_9GAMM</name>
<keyword evidence="1" id="KW-0812">Transmembrane</keyword>
<evidence type="ECO:0000256" key="1">
    <source>
        <dbReference type="SAM" id="Phobius"/>
    </source>
</evidence>
<reference evidence="2 3" key="1">
    <citation type="submission" date="2020-09" db="EMBL/GenBank/DDBJ databases">
        <title>Dyella sp. 7MK23 isolated from forest soil.</title>
        <authorList>
            <person name="Fu J."/>
        </authorList>
    </citation>
    <scope>NUCLEOTIDE SEQUENCE [LARGE SCALE GENOMIC DNA]</scope>
    <source>
        <strain evidence="2 3">7MK23</strain>
    </source>
</reference>
<evidence type="ECO:0000313" key="3">
    <source>
        <dbReference type="Proteomes" id="UP000651010"/>
    </source>
</evidence>
<comment type="caution">
    <text evidence="2">The sequence shown here is derived from an EMBL/GenBank/DDBJ whole genome shotgun (WGS) entry which is preliminary data.</text>
</comment>
<keyword evidence="1" id="KW-0472">Membrane</keyword>
<dbReference type="Proteomes" id="UP000651010">
    <property type="component" value="Unassembled WGS sequence"/>
</dbReference>
<organism evidence="2 3">
    <name type="scientific">Dyella acidiphila</name>
    <dbReference type="NCBI Taxonomy" id="2775866"/>
    <lineage>
        <taxon>Bacteria</taxon>
        <taxon>Pseudomonadati</taxon>
        <taxon>Pseudomonadota</taxon>
        <taxon>Gammaproteobacteria</taxon>
        <taxon>Lysobacterales</taxon>
        <taxon>Rhodanobacteraceae</taxon>
        <taxon>Dyella</taxon>
    </lineage>
</organism>
<keyword evidence="1" id="KW-1133">Transmembrane helix</keyword>
<feature type="transmembrane region" description="Helical" evidence="1">
    <location>
        <begin position="6"/>
        <end position="24"/>
    </location>
</feature>
<protein>
    <submittedName>
        <fullName evidence="2">Uncharacterized protein</fullName>
    </submittedName>
</protein>
<accession>A0ABR9G7J4</accession>
<sequence>MFVVYIGLLLIGLACFLLHALLPFRIAKRLRQDYPQHWQVIVDTGVSGQSARGPQLWLRMQAVLRSPAIRAIGDASLTRLWRSWRYSQWLAWGCWIAALAMQWHSRA</sequence>
<gene>
    <name evidence="2" type="ORF">IGX34_06415</name>
</gene>
<evidence type="ECO:0000313" key="2">
    <source>
        <dbReference type="EMBL" id="MBE1160013.1"/>
    </source>
</evidence>
<keyword evidence="3" id="KW-1185">Reference proteome</keyword>